<evidence type="ECO:0000313" key="3">
    <source>
        <dbReference type="Proteomes" id="UP000274694"/>
    </source>
</evidence>
<sequence length="275" mass="29968">MTLDLILLTEPVGQPSLKASDGERKGAGEPSDSQAWDAIVSGVRDVVGEVVLGEDGPSRTLTHQPSGITVRYRSGETAINLPFWHSGSDVDAEGLVRTMYRIGHVVADATGLVAHVSQLGVPLTEAESRIDAAVDLLLDDPVSSHLWPRDGFRVYFTGSLTLADAVQRLKSMVVAEESDRFTVQWSDGPQLEVTFDAGPRIVAEAAEVAEDYGIPEMAAYDRRFQVTFDDLDEVLQEINTLIEVNLRLQDLTGGYVKRSWNDEVSPPYDDPVDGS</sequence>
<accession>A0ABX9XZT3</accession>
<dbReference type="RefSeq" id="WP_069088742.1">
    <property type="nucleotide sequence ID" value="NZ_QGTA01000256.1"/>
</dbReference>
<name>A0ABX9XZT3_MICCH</name>
<proteinExistence type="predicted"/>
<protein>
    <submittedName>
        <fullName evidence="2">Uncharacterized protein</fullName>
    </submittedName>
</protein>
<keyword evidence="3" id="KW-1185">Reference proteome</keyword>
<reference evidence="2 3" key="1">
    <citation type="submission" date="2018-05" db="EMBL/GenBank/DDBJ databases">
        <title>Micromonospora from Atacama Desert.</title>
        <authorList>
            <person name="Carro L."/>
            <person name="Goodfellow M."/>
            <person name="Klenk H.-P."/>
        </authorList>
    </citation>
    <scope>NUCLEOTIDE SEQUENCE [LARGE SCALE GENOMIC DNA]</scope>
    <source>
        <strain evidence="2 3">LB41</strain>
    </source>
</reference>
<organism evidence="2 3">
    <name type="scientific">Micromonospora chalcea</name>
    <dbReference type="NCBI Taxonomy" id="1874"/>
    <lineage>
        <taxon>Bacteria</taxon>
        <taxon>Bacillati</taxon>
        <taxon>Actinomycetota</taxon>
        <taxon>Actinomycetes</taxon>
        <taxon>Micromonosporales</taxon>
        <taxon>Micromonosporaceae</taxon>
        <taxon>Micromonospora</taxon>
    </lineage>
</organism>
<evidence type="ECO:0000256" key="1">
    <source>
        <dbReference type="SAM" id="MobiDB-lite"/>
    </source>
</evidence>
<dbReference type="EMBL" id="QGTA01000256">
    <property type="protein sequence ID" value="RQW88045.1"/>
    <property type="molecule type" value="Genomic_DNA"/>
</dbReference>
<evidence type="ECO:0000313" key="2">
    <source>
        <dbReference type="EMBL" id="RQW88045.1"/>
    </source>
</evidence>
<comment type="caution">
    <text evidence="2">The sequence shown here is derived from an EMBL/GenBank/DDBJ whole genome shotgun (WGS) entry which is preliminary data.</text>
</comment>
<dbReference type="Proteomes" id="UP000274694">
    <property type="component" value="Unassembled WGS sequence"/>
</dbReference>
<gene>
    <name evidence="2" type="ORF">DLJ60_25385</name>
</gene>
<feature type="region of interest" description="Disordered" evidence="1">
    <location>
        <begin position="14"/>
        <end position="33"/>
    </location>
</feature>